<dbReference type="AlphaFoldDB" id="A0A2P5DQH2"/>
<reference evidence="2" key="1">
    <citation type="submission" date="2016-06" db="EMBL/GenBank/DDBJ databases">
        <title>Parallel loss of symbiosis genes in relatives of nitrogen-fixing non-legume Parasponia.</title>
        <authorList>
            <person name="Van Velzen R."/>
            <person name="Holmer R."/>
            <person name="Bu F."/>
            <person name="Rutten L."/>
            <person name="Van Zeijl A."/>
            <person name="Liu W."/>
            <person name="Santuari L."/>
            <person name="Cao Q."/>
            <person name="Sharma T."/>
            <person name="Shen D."/>
            <person name="Roswanjaya Y."/>
            <person name="Wardhani T."/>
            <person name="Kalhor M.S."/>
            <person name="Jansen J."/>
            <person name="Van den Hoogen J."/>
            <person name="Gungor B."/>
            <person name="Hartog M."/>
            <person name="Hontelez J."/>
            <person name="Verver J."/>
            <person name="Yang W.-C."/>
            <person name="Schijlen E."/>
            <person name="Repin R."/>
            <person name="Schilthuizen M."/>
            <person name="Schranz E."/>
            <person name="Heidstra R."/>
            <person name="Miyata K."/>
            <person name="Fedorova E."/>
            <person name="Kohlen W."/>
            <person name="Bisseling T."/>
            <person name="Smit S."/>
            <person name="Geurts R."/>
        </authorList>
    </citation>
    <scope>NUCLEOTIDE SEQUENCE [LARGE SCALE GENOMIC DNA]</scope>
    <source>
        <strain evidence="2">cv. WU1-14</strain>
    </source>
</reference>
<protein>
    <submittedName>
        <fullName evidence="1">Uncharacterized protein</fullName>
    </submittedName>
</protein>
<keyword evidence="2" id="KW-1185">Reference proteome</keyword>
<evidence type="ECO:0000313" key="2">
    <source>
        <dbReference type="Proteomes" id="UP000237105"/>
    </source>
</evidence>
<dbReference type="Proteomes" id="UP000237105">
    <property type="component" value="Unassembled WGS sequence"/>
</dbReference>
<accession>A0A2P5DQH2</accession>
<gene>
    <name evidence="1" type="ORF">PanWU01x14_041690</name>
</gene>
<organism evidence="1 2">
    <name type="scientific">Parasponia andersonii</name>
    <name type="common">Sponia andersonii</name>
    <dbReference type="NCBI Taxonomy" id="3476"/>
    <lineage>
        <taxon>Eukaryota</taxon>
        <taxon>Viridiplantae</taxon>
        <taxon>Streptophyta</taxon>
        <taxon>Embryophyta</taxon>
        <taxon>Tracheophyta</taxon>
        <taxon>Spermatophyta</taxon>
        <taxon>Magnoliopsida</taxon>
        <taxon>eudicotyledons</taxon>
        <taxon>Gunneridae</taxon>
        <taxon>Pentapetalae</taxon>
        <taxon>rosids</taxon>
        <taxon>fabids</taxon>
        <taxon>Rosales</taxon>
        <taxon>Cannabaceae</taxon>
        <taxon>Parasponia</taxon>
    </lineage>
</organism>
<comment type="caution">
    <text evidence="1">The sequence shown here is derived from an EMBL/GenBank/DDBJ whole genome shotgun (WGS) entry which is preliminary data.</text>
</comment>
<name>A0A2P5DQH2_PARAD</name>
<evidence type="ECO:0000313" key="1">
    <source>
        <dbReference type="EMBL" id="PON75544.1"/>
    </source>
</evidence>
<sequence length="105" mass="11760">YCSIRFPKYDRFSRFAGGFLVGSDFSLRTFSRVVDKRRESQSAGTFGICWQVLVLHSSLPFACFLGSSTSDVSPKVRVLSGSASEFWLCTAVYPSHVFSGRRRAM</sequence>
<feature type="non-terminal residue" evidence="1">
    <location>
        <position position="1"/>
    </location>
</feature>
<proteinExistence type="predicted"/>
<dbReference type="EMBL" id="JXTB01000023">
    <property type="protein sequence ID" value="PON75544.1"/>
    <property type="molecule type" value="Genomic_DNA"/>
</dbReference>